<feature type="transmembrane region" description="Helical" evidence="1">
    <location>
        <begin position="245"/>
        <end position="263"/>
    </location>
</feature>
<dbReference type="PANTHER" id="PTHR23028:SF131">
    <property type="entry name" value="BLR2367 PROTEIN"/>
    <property type="match status" value="1"/>
</dbReference>
<organism evidence="3 4">
    <name type="scientific">Pseudomonas rhizosphaerae</name>
    <dbReference type="NCBI Taxonomy" id="216142"/>
    <lineage>
        <taxon>Bacteria</taxon>
        <taxon>Pseudomonadati</taxon>
        <taxon>Pseudomonadota</taxon>
        <taxon>Gammaproteobacteria</taxon>
        <taxon>Pseudomonadales</taxon>
        <taxon>Pseudomonadaceae</taxon>
        <taxon>Pseudomonas</taxon>
    </lineage>
</organism>
<name>A0A089YR84_9PSED</name>
<feature type="transmembrane region" description="Helical" evidence="1">
    <location>
        <begin position="275"/>
        <end position="297"/>
    </location>
</feature>
<feature type="domain" description="Acyltransferase 3" evidence="2">
    <location>
        <begin position="7"/>
        <end position="353"/>
    </location>
</feature>
<accession>A0A089YR84</accession>
<keyword evidence="3" id="KW-0808">Transferase</keyword>
<keyword evidence="1" id="KW-0812">Transmembrane</keyword>
<dbReference type="GO" id="GO:0000271">
    <property type="term" value="P:polysaccharide biosynthetic process"/>
    <property type="evidence" value="ECO:0007669"/>
    <property type="project" value="TreeGrafter"/>
</dbReference>
<dbReference type="InterPro" id="IPR050879">
    <property type="entry name" value="Acyltransferase_3"/>
</dbReference>
<dbReference type="OrthoDB" id="9767863at2"/>
<feature type="transmembrane region" description="Helical" evidence="1">
    <location>
        <begin position="141"/>
        <end position="163"/>
    </location>
</feature>
<evidence type="ECO:0000259" key="2">
    <source>
        <dbReference type="Pfam" id="PF01757"/>
    </source>
</evidence>
<dbReference type="AlphaFoldDB" id="A0A089YR84"/>
<gene>
    <name evidence="3" type="ORF">LT40_12435</name>
</gene>
<evidence type="ECO:0000313" key="3">
    <source>
        <dbReference type="EMBL" id="AIS18149.1"/>
    </source>
</evidence>
<protein>
    <submittedName>
        <fullName evidence="3">Acyltransferase</fullName>
    </submittedName>
</protein>
<feature type="transmembrane region" description="Helical" evidence="1">
    <location>
        <begin position="170"/>
        <end position="187"/>
    </location>
</feature>
<keyword evidence="4" id="KW-1185">Reference proteome</keyword>
<feature type="transmembrane region" description="Helical" evidence="1">
    <location>
        <begin position="38"/>
        <end position="57"/>
    </location>
</feature>
<dbReference type="PANTHER" id="PTHR23028">
    <property type="entry name" value="ACETYLTRANSFERASE"/>
    <property type="match status" value="1"/>
</dbReference>
<feature type="transmembrane region" description="Helical" evidence="1">
    <location>
        <begin position="193"/>
        <end position="210"/>
    </location>
</feature>
<feature type="transmembrane region" description="Helical" evidence="1">
    <location>
        <begin position="78"/>
        <end position="99"/>
    </location>
</feature>
<evidence type="ECO:0000313" key="4">
    <source>
        <dbReference type="Proteomes" id="UP000029499"/>
    </source>
</evidence>
<evidence type="ECO:0000256" key="1">
    <source>
        <dbReference type="SAM" id="Phobius"/>
    </source>
</evidence>
<dbReference type="KEGG" id="prh:LT40_12435"/>
<dbReference type="HOGENOM" id="CLU_005679_2_1_6"/>
<dbReference type="EMBL" id="CP009533">
    <property type="protein sequence ID" value="AIS18149.1"/>
    <property type="molecule type" value="Genomic_DNA"/>
</dbReference>
<reference evidence="3 4" key="1">
    <citation type="journal article" date="2015" name="J. Biotechnol.">
        <title>Complete genome sequence of Pseudomonas rhizosphaerae IH5T (=DSM 16299T), a phosphate-solubilizing rhizobacterium for bacterial biofertilizer.</title>
        <authorList>
            <person name="Kwak Y."/>
            <person name="Jung B.K."/>
            <person name="Shin J.H."/>
        </authorList>
    </citation>
    <scope>NUCLEOTIDE SEQUENCE [LARGE SCALE GENOMIC DNA]</scope>
    <source>
        <strain evidence="3">DSM 16299</strain>
    </source>
</reference>
<keyword evidence="1" id="KW-0472">Membrane</keyword>
<dbReference type="InterPro" id="IPR002656">
    <property type="entry name" value="Acyl_transf_3_dom"/>
</dbReference>
<dbReference type="Proteomes" id="UP000029499">
    <property type="component" value="Chromosome"/>
</dbReference>
<keyword evidence="1" id="KW-1133">Transmembrane helix</keyword>
<dbReference type="eggNOG" id="COG1835">
    <property type="taxonomic scope" value="Bacteria"/>
</dbReference>
<dbReference type="GO" id="GO:0016747">
    <property type="term" value="F:acyltransferase activity, transferring groups other than amino-acyl groups"/>
    <property type="evidence" value="ECO:0007669"/>
    <property type="project" value="InterPro"/>
</dbReference>
<dbReference type="Pfam" id="PF01757">
    <property type="entry name" value="Acyl_transf_3"/>
    <property type="match status" value="1"/>
</dbReference>
<dbReference type="GO" id="GO:0016020">
    <property type="term" value="C:membrane"/>
    <property type="evidence" value="ECO:0007669"/>
    <property type="project" value="TreeGrafter"/>
</dbReference>
<dbReference type="RefSeq" id="WP_043190441.1">
    <property type="nucleotide sequence ID" value="NZ_CP009533.1"/>
</dbReference>
<feature type="transmembrane region" description="Helical" evidence="1">
    <location>
        <begin position="339"/>
        <end position="358"/>
    </location>
</feature>
<dbReference type="STRING" id="216142.LT40_12435"/>
<keyword evidence="3" id="KW-0012">Acyltransferase</keyword>
<sequence length="386" mass="43589">MKRFVVLDSFRGLCAVAVVLFHTYVVQSIAELEFFKNAFLFVEFFFILSGFVLFHTYGQRLNNATDYKDFFISRTARLYPLHLTMLGVYLALELGRSLAEKKGFSFNEPAFSGATSMHEFLPNLLLLQSWLNSAMTGSFNYPAWSISIEYYLYLIFGVMAVLARTSKVKVFAMVSLAAFITLWNGESWLKLEIFRGVSCFFAGACLYVLYDRIKDLDLDAVDFNLLEIALVLGSYRLLVSDIDHKGVYASLLFCVLILVFSLERGVVSRLLHHRFFVWLGALSFSIYLTHAAILFVFKSAVIVLSKVLHTDLTETLQGHDMPNMVKYISTHSVWLDNGIVVLQLAAVLLVSTLTYKYVEMPGVQLGKRLTRRKGSTPGPNLQGAAQ</sequence>
<feature type="transmembrane region" description="Helical" evidence="1">
    <location>
        <begin position="222"/>
        <end position="239"/>
    </location>
</feature>
<proteinExistence type="predicted"/>